<feature type="region of interest" description="Disordered" evidence="1">
    <location>
        <begin position="107"/>
        <end position="127"/>
    </location>
</feature>
<dbReference type="AlphaFoldDB" id="A0AAV5AJ92"/>
<reference evidence="2" key="1">
    <citation type="submission" date="2021-10" db="EMBL/GenBank/DDBJ databases">
        <title>De novo Genome Assembly of Clathrus columnatus (Basidiomycota, Fungi) Using Illumina and Nanopore Sequence Data.</title>
        <authorList>
            <person name="Ogiso-Tanaka E."/>
            <person name="Itagaki H."/>
            <person name="Hosoya T."/>
            <person name="Hosaka K."/>
        </authorList>
    </citation>
    <scope>NUCLEOTIDE SEQUENCE</scope>
    <source>
        <strain evidence="2">MO-923</strain>
    </source>
</reference>
<organism evidence="2 3">
    <name type="scientific">Clathrus columnatus</name>
    <dbReference type="NCBI Taxonomy" id="1419009"/>
    <lineage>
        <taxon>Eukaryota</taxon>
        <taxon>Fungi</taxon>
        <taxon>Dikarya</taxon>
        <taxon>Basidiomycota</taxon>
        <taxon>Agaricomycotina</taxon>
        <taxon>Agaricomycetes</taxon>
        <taxon>Phallomycetidae</taxon>
        <taxon>Phallales</taxon>
        <taxon>Clathraceae</taxon>
        <taxon>Clathrus</taxon>
    </lineage>
</organism>
<accession>A0AAV5AJ92</accession>
<keyword evidence="3" id="KW-1185">Reference proteome</keyword>
<feature type="compositionally biased region" description="Polar residues" evidence="1">
    <location>
        <begin position="45"/>
        <end position="58"/>
    </location>
</feature>
<protein>
    <submittedName>
        <fullName evidence="2">Uncharacterized protein</fullName>
    </submittedName>
</protein>
<sequence length="246" mass="28144">MSYNPNPSRFPLTCPQLSSNEWLNDNPTANPLFSPATYTRSIRNDQPQLSHPQSTSHVEGTDPSGRSYPAYATQFRDQGSSSYPSYGDLQRDDAMLVDYDPRRREYYQPTPVHGSSNFSLPNPNTLGKRKMDEISRIGSPRPRKYFAYSQNTGMASTSAQASSSNDQVINCRICEIEGVVTKILKSEEYHHLETMHPKYTSKNSARVDMNDRYMWCGPCNIQGRKTRIKKTDELVHMEREHPEYFA</sequence>
<comment type="caution">
    <text evidence="2">The sequence shown here is derived from an EMBL/GenBank/DDBJ whole genome shotgun (WGS) entry which is preliminary data.</text>
</comment>
<feature type="compositionally biased region" description="Polar residues" evidence="1">
    <location>
        <begin position="113"/>
        <end position="125"/>
    </location>
</feature>
<evidence type="ECO:0000313" key="2">
    <source>
        <dbReference type="EMBL" id="GJJ12729.1"/>
    </source>
</evidence>
<gene>
    <name evidence="2" type="ORF">Clacol_006973</name>
</gene>
<evidence type="ECO:0000313" key="3">
    <source>
        <dbReference type="Proteomes" id="UP001050691"/>
    </source>
</evidence>
<name>A0AAV5AJ92_9AGAM</name>
<dbReference type="EMBL" id="BPWL01000007">
    <property type="protein sequence ID" value="GJJ12729.1"/>
    <property type="molecule type" value="Genomic_DNA"/>
</dbReference>
<dbReference type="Proteomes" id="UP001050691">
    <property type="component" value="Unassembled WGS sequence"/>
</dbReference>
<feature type="region of interest" description="Disordered" evidence="1">
    <location>
        <begin position="45"/>
        <end position="70"/>
    </location>
</feature>
<proteinExistence type="predicted"/>
<evidence type="ECO:0000256" key="1">
    <source>
        <dbReference type="SAM" id="MobiDB-lite"/>
    </source>
</evidence>